<keyword evidence="1" id="KW-0812">Transmembrane</keyword>
<evidence type="ECO:0008006" key="4">
    <source>
        <dbReference type="Google" id="ProtNLM"/>
    </source>
</evidence>
<sequence length="375" mass="39308">MWGRLGPGVLASLVLSGLIVLVPNSAAGFGTIEGGGQNREHERITRAAVACPAGAGSDGDCFEPRSVDQLAGHGKGFGAVGAPDLTEISNPAAHCDDADFLVGRYPQTRAEASAKLLDCVNHLRRRFREAIDSAKDLLDDEGQIIGAEVNLGTDCALANTEQRAKCESLEGFGRALHGAQDFYSHSNWADVADPSRPIGADNPPGLNLPAPSPVLDLRGSGAPTVPRDLTTGCFVIRDSVPGVGACERRVTHAALNKDNGLVDQSTGATTSPTTPRGEVASNFAKAVAGAMVETRHQWQDFRAALETSYGAQKGSLMACALTRDDPLNDCRGRSRAAAVLAISGVLIGVLGVGILLFQARRRRHLNVTNRSPLPP</sequence>
<evidence type="ECO:0000313" key="2">
    <source>
        <dbReference type="EMBL" id="GFJ96665.1"/>
    </source>
</evidence>
<dbReference type="Proteomes" id="UP000482960">
    <property type="component" value="Unassembled WGS sequence"/>
</dbReference>
<reference evidence="2 3" key="2">
    <citation type="submission" date="2020-03" db="EMBL/GenBank/DDBJ databases">
        <authorList>
            <person name="Ichikawa N."/>
            <person name="Kimura A."/>
            <person name="Kitahashi Y."/>
            <person name="Uohara A."/>
        </authorList>
    </citation>
    <scope>NUCLEOTIDE SEQUENCE [LARGE SCALE GENOMIC DNA]</scope>
    <source>
        <strain evidence="2 3">NBRC 108638</strain>
    </source>
</reference>
<protein>
    <recommendedName>
        <fullName evidence="4">CinY protein</fullName>
    </recommendedName>
</protein>
<dbReference type="AlphaFoldDB" id="A0A6V8LV60"/>
<organism evidence="2 3">
    <name type="scientific">Phytohabitans rumicis</name>
    <dbReference type="NCBI Taxonomy" id="1076125"/>
    <lineage>
        <taxon>Bacteria</taxon>
        <taxon>Bacillati</taxon>
        <taxon>Actinomycetota</taxon>
        <taxon>Actinomycetes</taxon>
        <taxon>Micromonosporales</taxon>
        <taxon>Micromonosporaceae</taxon>
    </lineage>
</organism>
<evidence type="ECO:0000313" key="3">
    <source>
        <dbReference type="Proteomes" id="UP000482960"/>
    </source>
</evidence>
<reference evidence="2 3" key="1">
    <citation type="submission" date="2020-03" db="EMBL/GenBank/DDBJ databases">
        <title>Whole genome shotgun sequence of Phytohabitans rumicis NBRC 108638.</title>
        <authorList>
            <person name="Komaki H."/>
            <person name="Tamura T."/>
        </authorList>
    </citation>
    <scope>NUCLEOTIDE SEQUENCE [LARGE SCALE GENOMIC DNA]</scope>
    <source>
        <strain evidence="2 3">NBRC 108638</strain>
    </source>
</reference>
<dbReference type="EMBL" id="BLPG01000003">
    <property type="protein sequence ID" value="GFJ96665.1"/>
    <property type="molecule type" value="Genomic_DNA"/>
</dbReference>
<name>A0A6V8LV60_9ACTN</name>
<comment type="caution">
    <text evidence="2">The sequence shown here is derived from an EMBL/GenBank/DDBJ whole genome shotgun (WGS) entry which is preliminary data.</text>
</comment>
<feature type="transmembrane region" description="Helical" evidence="1">
    <location>
        <begin position="336"/>
        <end position="357"/>
    </location>
</feature>
<keyword evidence="1" id="KW-0472">Membrane</keyword>
<keyword evidence="1" id="KW-1133">Transmembrane helix</keyword>
<keyword evidence="3" id="KW-1185">Reference proteome</keyword>
<gene>
    <name evidence="2" type="ORF">Prum_103070</name>
</gene>
<accession>A0A6V8LV60</accession>
<proteinExistence type="predicted"/>
<evidence type="ECO:0000256" key="1">
    <source>
        <dbReference type="SAM" id="Phobius"/>
    </source>
</evidence>